<evidence type="ECO:0000313" key="10">
    <source>
        <dbReference type="Proteomes" id="UP000548867"/>
    </source>
</evidence>
<keyword evidence="4 6" id="KW-0998">Cell outer membrane</keyword>
<comment type="subcellular location">
    <subcellularLocation>
        <location evidence="6">Cell outer membrane</location>
        <topology evidence="6">Lipid-anchor</topology>
    </subcellularLocation>
</comment>
<accession>A0A7W6CI34</accession>
<organism evidence="9 10">
    <name type="scientific">Novosphingobium sediminicola</name>
    <dbReference type="NCBI Taxonomy" id="563162"/>
    <lineage>
        <taxon>Bacteria</taxon>
        <taxon>Pseudomonadati</taxon>
        <taxon>Pseudomonadota</taxon>
        <taxon>Alphaproteobacteria</taxon>
        <taxon>Sphingomonadales</taxon>
        <taxon>Sphingomonadaceae</taxon>
        <taxon>Novosphingobium</taxon>
    </lineage>
</organism>
<dbReference type="InterPro" id="IPR017689">
    <property type="entry name" value="BamD"/>
</dbReference>
<dbReference type="InterPro" id="IPR039565">
    <property type="entry name" value="BamD-like"/>
</dbReference>
<evidence type="ECO:0000313" key="9">
    <source>
        <dbReference type="EMBL" id="MBB3955860.1"/>
    </source>
</evidence>
<evidence type="ECO:0000256" key="7">
    <source>
        <dbReference type="SAM" id="SignalP"/>
    </source>
</evidence>
<dbReference type="PANTHER" id="PTHR37423">
    <property type="entry name" value="SOLUBLE LYTIC MUREIN TRANSGLYCOSYLASE-RELATED"/>
    <property type="match status" value="1"/>
</dbReference>
<evidence type="ECO:0000256" key="5">
    <source>
        <dbReference type="ARBA" id="ARBA00023288"/>
    </source>
</evidence>
<keyword evidence="3 6" id="KW-0564">Palmitate</keyword>
<gene>
    <name evidence="6" type="primary">bamD</name>
    <name evidence="9" type="ORF">GGR38_002816</name>
</gene>
<reference evidence="9 10" key="1">
    <citation type="submission" date="2020-08" db="EMBL/GenBank/DDBJ databases">
        <title>Genomic Encyclopedia of Type Strains, Phase IV (KMG-IV): sequencing the most valuable type-strain genomes for metagenomic binning, comparative biology and taxonomic classification.</title>
        <authorList>
            <person name="Goeker M."/>
        </authorList>
    </citation>
    <scope>NUCLEOTIDE SEQUENCE [LARGE SCALE GENOMIC DNA]</scope>
    <source>
        <strain evidence="9 10">DSM 27057</strain>
    </source>
</reference>
<dbReference type="Gene3D" id="1.25.40.10">
    <property type="entry name" value="Tetratricopeptide repeat domain"/>
    <property type="match status" value="1"/>
</dbReference>
<feature type="domain" description="Outer membrane lipoprotein BamD-like" evidence="8">
    <location>
        <begin position="44"/>
        <end position="237"/>
    </location>
</feature>
<dbReference type="PANTHER" id="PTHR37423:SF1">
    <property type="entry name" value="OUTER MEMBRANE PROTEIN ASSEMBLY FACTOR BAMD"/>
    <property type="match status" value="1"/>
</dbReference>
<dbReference type="EMBL" id="JACIDX010000010">
    <property type="protein sequence ID" value="MBB3955860.1"/>
    <property type="molecule type" value="Genomic_DNA"/>
</dbReference>
<keyword evidence="10" id="KW-1185">Reference proteome</keyword>
<name>A0A7W6CI34_9SPHN</name>
<comment type="subunit">
    <text evidence="6">Part of the Bam complex.</text>
</comment>
<keyword evidence="2 6" id="KW-0472">Membrane</keyword>
<dbReference type="SUPFAM" id="SSF48452">
    <property type="entry name" value="TPR-like"/>
    <property type="match status" value="1"/>
</dbReference>
<dbReference type="GO" id="GO:0043165">
    <property type="term" value="P:Gram-negative-bacterium-type cell outer membrane assembly"/>
    <property type="evidence" value="ECO:0007669"/>
    <property type="project" value="UniProtKB-UniRule"/>
</dbReference>
<sequence>MSKPSISLSPRVVLLACAVGAMAITGGCAGRGKKPKDTAYVARDVDSLYLEAKKRLDQGEDKTAAALFDEVERQHPYSPWARRAQLMSAFSYYSARDYAKSVQSAQRFLSIHPGNKDAPYAYYLIAMSYYEQISDVSRDQKITLQALSALNDVVRRYPNTRYATDARLKVDLVNDHLAGKEMDIGRFYERSGRWLAADIRFRNVIDKYQTTSHTAEALFRLVETNLALGIPAEAQKYAAVLGANYPGSEWYEKAYAMMGKYAPGTKVS</sequence>
<feature type="chain" id="PRO_5031647498" description="Outer membrane protein assembly factor BamD" evidence="7">
    <location>
        <begin position="24"/>
        <end position="268"/>
    </location>
</feature>
<dbReference type="Proteomes" id="UP000548867">
    <property type="component" value="Unassembled WGS sequence"/>
</dbReference>
<evidence type="ECO:0000256" key="6">
    <source>
        <dbReference type="HAMAP-Rule" id="MF_00922"/>
    </source>
</evidence>
<evidence type="ECO:0000256" key="1">
    <source>
        <dbReference type="ARBA" id="ARBA00022729"/>
    </source>
</evidence>
<dbReference type="HAMAP" id="MF_00922">
    <property type="entry name" value="OM_assembly_BamD"/>
    <property type="match status" value="1"/>
</dbReference>
<keyword evidence="1 6" id="KW-0732">Signal</keyword>
<dbReference type="InterPro" id="IPR011990">
    <property type="entry name" value="TPR-like_helical_dom_sf"/>
</dbReference>
<dbReference type="CDD" id="cd15830">
    <property type="entry name" value="BamD"/>
    <property type="match status" value="1"/>
</dbReference>
<evidence type="ECO:0000256" key="2">
    <source>
        <dbReference type="ARBA" id="ARBA00023136"/>
    </source>
</evidence>
<evidence type="ECO:0000256" key="3">
    <source>
        <dbReference type="ARBA" id="ARBA00023139"/>
    </source>
</evidence>
<protein>
    <recommendedName>
        <fullName evidence="6">Outer membrane protein assembly factor BamD</fullName>
    </recommendedName>
</protein>
<comment type="caution">
    <text evidence="9">The sequence shown here is derived from an EMBL/GenBank/DDBJ whole genome shotgun (WGS) entry which is preliminary data.</text>
</comment>
<keyword evidence="5 6" id="KW-0449">Lipoprotein</keyword>
<dbReference type="Pfam" id="PF13525">
    <property type="entry name" value="YfiO"/>
    <property type="match status" value="1"/>
</dbReference>
<dbReference type="GO" id="GO:1990063">
    <property type="term" value="C:Bam protein complex"/>
    <property type="evidence" value="ECO:0007669"/>
    <property type="project" value="TreeGrafter"/>
</dbReference>
<dbReference type="GO" id="GO:0051205">
    <property type="term" value="P:protein insertion into membrane"/>
    <property type="evidence" value="ECO:0007669"/>
    <property type="project" value="UniProtKB-UniRule"/>
</dbReference>
<proteinExistence type="inferred from homology"/>
<evidence type="ECO:0000259" key="8">
    <source>
        <dbReference type="Pfam" id="PF13525"/>
    </source>
</evidence>
<dbReference type="AlphaFoldDB" id="A0A7W6CI34"/>
<evidence type="ECO:0000256" key="4">
    <source>
        <dbReference type="ARBA" id="ARBA00023237"/>
    </source>
</evidence>
<dbReference type="NCBIfam" id="TIGR03302">
    <property type="entry name" value="OM_YfiO"/>
    <property type="match status" value="1"/>
</dbReference>
<comment type="function">
    <text evidence="6">Part of the outer membrane protein assembly complex, which is involved in assembly and insertion of beta-barrel proteins into the outer membrane.</text>
</comment>
<dbReference type="PROSITE" id="PS51257">
    <property type="entry name" value="PROKAR_LIPOPROTEIN"/>
    <property type="match status" value="1"/>
</dbReference>
<comment type="similarity">
    <text evidence="6">Belongs to the BamD family.</text>
</comment>
<feature type="signal peptide" evidence="7">
    <location>
        <begin position="1"/>
        <end position="23"/>
    </location>
</feature>
<dbReference type="RefSeq" id="WP_183626518.1">
    <property type="nucleotide sequence ID" value="NZ_JACIDX010000010.1"/>
</dbReference>